<evidence type="ECO:0000313" key="2">
    <source>
        <dbReference type="EMBL" id="RCV30574.1"/>
    </source>
</evidence>
<feature type="region of interest" description="Disordered" evidence="1">
    <location>
        <begin position="1"/>
        <end position="21"/>
    </location>
</feature>
<reference evidence="2" key="1">
    <citation type="journal article" date="2012" name="Nat. Biotechnol.">
        <title>Reference genome sequence of the model plant Setaria.</title>
        <authorList>
            <person name="Bennetzen J.L."/>
            <person name="Schmutz J."/>
            <person name="Wang H."/>
            <person name="Percifield R."/>
            <person name="Hawkins J."/>
            <person name="Pontaroli A.C."/>
            <person name="Estep M."/>
            <person name="Feng L."/>
            <person name="Vaughn J.N."/>
            <person name="Grimwood J."/>
            <person name="Jenkins J."/>
            <person name="Barry K."/>
            <person name="Lindquist E."/>
            <person name="Hellsten U."/>
            <person name="Deshpande S."/>
            <person name="Wang X."/>
            <person name="Wu X."/>
            <person name="Mitros T."/>
            <person name="Triplett J."/>
            <person name="Yang X."/>
            <person name="Ye C.Y."/>
            <person name="Mauro-Herrera M."/>
            <person name="Wang L."/>
            <person name="Li P."/>
            <person name="Sharma M."/>
            <person name="Sharma R."/>
            <person name="Ronald P.C."/>
            <person name="Panaud O."/>
            <person name="Kellogg E.A."/>
            <person name="Brutnell T.P."/>
            <person name="Doust A.N."/>
            <person name="Tuskan G.A."/>
            <person name="Rokhsar D."/>
            <person name="Devos K.M."/>
        </authorList>
    </citation>
    <scope>NUCLEOTIDE SEQUENCE [LARGE SCALE GENOMIC DNA]</scope>
    <source>
        <strain evidence="2">Yugu1</strain>
    </source>
</reference>
<protein>
    <submittedName>
        <fullName evidence="2">Uncharacterized protein</fullName>
    </submittedName>
</protein>
<dbReference type="EMBL" id="CM003533">
    <property type="protein sequence ID" value="RCV30574.1"/>
    <property type="molecule type" value="Genomic_DNA"/>
</dbReference>
<gene>
    <name evidence="2" type="ORF">SETIT_6G106600v2</name>
</gene>
<reference evidence="2" key="2">
    <citation type="submission" date="2015-07" db="EMBL/GenBank/DDBJ databases">
        <authorList>
            <person name="Noorani M."/>
        </authorList>
    </citation>
    <scope>NUCLEOTIDE SEQUENCE</scope>
    <source>
        <strain evidence="2">Yugu1</strain>
    </source>
</reference>
<proteinExistence type="predicted"/>
<name>A0A368RKJ2_SETIT</name>
<organism evidence="2">
    <name type="scientific">Setaria italica</name>
    <name type="common">Foxtail millet</name>
    <name type="synonym">Panicum italicum</name>
    <dbReference type="NCBI Taxonomy" id="4555"/>
    <lineage>
        <taxon>Eukaryota</taxon>
        <taxon>Viridiplantae</taxon>
        <taxon>Streptophyta</taxon>
        <taxon>Embryophyta</taxon>
        <taxon>Tracheophyta</taxon>
        <taxon>Spermatophyta</taxon>
        <taxon>Magnoliopsida</taxon>
        <taxon>Liliopsida</taxon>
        <taxon>Poales</taxon>
        <taxon>Poaceae</taxon>
        <taxon>PACMAD clade</taxon>
        <taxon>Panicoideae</taxon>
        <taxon>Panicodae</taxon>
        <taxon>Paniceae</taxon>
        <taxon>Cenchrinae</taxon>
        <taxon>Setaria</taxon>
    </lineage>
</organism>
<dbReference type="OrthoDB" id="705778at2759"/>
<evidence type="ECO:0000256" key="1">
    <source>
        <dbReference type="SAM" id="MobiDB-lite"/>
    </source>
</evidence>
<sequence length="85" mass="9745">MGPRAAFQNKEEMHTGRRGSRSLSSLMLQSFHHELVKANLLNVDSRSMSESNRRKRVSQTRVGIRSIAINARRQIKIHGNENLFT</sequence>
<dbReference type="AlphaFoldDB" id="A0A368RKJ2"/>
<accession>A0A368RKJ2</accession>